<reference evidence="5 6" key="1">
    <citation type="journal article" date="2021" name="Sci. Rep.">
        <title>The distribution of antibiotic resistance genes in chicken gut microbiota commensals.</title>
        <authorList>
            <person name="Juricova H."/>
            <person name="Matiasovicova J."/>
            <person name="Kubasova T."/>
            <person name="Cejkova D."/>
            <person name="Rychlik I."/>
        </authorList>
    </citation>
    <scope>NUCLEOTIDE SEQUENCE [LARGE SCALE GENOMIC DNA]</scope>
    <source>
        <strain evidence="5 6">An435</strain>
    </source>
</reference>
<evidence type="ECO:0000256" key="1">
    <source>
        <dbReference type="ARBA" id="ARBA00022612"/>
    </source>
</evidence>
<dbReference type="GO" id="GO:0006508">
    <property type="term" value="P:proteolysis"/>
    <property type="evidence" value="ECO:0007669"/>
    <property type="project" value="UniProtKB-KW"/>
</dbReference>
<evidence type="ECO:0000313" key="6">
    <source>
        <dbReference type="Proteomes" id="UP000767334"/>
    </source>
</evidence>
<keyword evidence="3" id="KW-0378">Hydrolase</keyword>
<sequence>MLETRILQNETRSLRASNIEVRCTNSHIFIGGSLPLRTLSSPITDKKTGKKFREQVSPRAFKIALMSNKAHDYKTRLLKNHSYDHEFEYSKLEFDEIDNRELRFLFTLPKTERNLELLEDVSEDNASFSFGFVCGSERKQTSREKGIDYIRIIDSFQELREISILDKFTAGAYPKAKGFKANDYQSGEKKAQKFVTKKNREALCEKQDEKLQEMKQYIEKQKRNSLFSYSSEFKIPL</sequence>
<dbReference type="RefSeq" id="WP_195964528.1">
    <property type="nucleotide sequence ID" value="NZ_JACJLL010000057.1"/>
</dbReference>
<dbReference type="EMBL" id="JACJLL010000057">
    <property type="protein sequence ID" value="MBM6819685.1"/>
    <property type="molecule type" value="Genomic_DNA"/>
</dbReference>
<dbReference type="InterPro" id="IPR054613">
    <property type="entry name" value="Peptidase_S78_dom"/>
</dbReference>
<feature type="domain" description="Prohead serine protease" evidence="4">
    <location>
        <begin position="50"/>
        <end position="177"/>
    </location>
</feature>
<evidence type="ECO:0000256" key="3">
    <source>
        <dbReference type="ARBA" id="ARBA00022801"/>
    </source>
</evidence>
<accession>A0ABS2FGJ7</accession>
<organism evidence="5 6">
    <name type="scientific">Clostridium saudiense</name>
    <dbReference type="NCBI Taxonomy" id="1414720"/>
    <lineage>
        <taxon>Bacteria</taxon>
        <taxon>Bacillati</taxon>
        <taxon>Bacillota</taxon>
        <taxon>Clostridia</taxon>
        <taxon>Eubacteriales</taxon>
        <taxon>Clostridiaceae</taxon>
        <taxon>Clostridium</taxon>
    </lineage>
</organism>
<dbReference type="Proteomes" id="UP000767334">
    <property type="component" value="Unassembled WGS sequence"/>
</dbReference>
<proteinExistence type="predicted"/>
<protein>
    <submittedName>
        <fullName evidence="5">HK97 family phage prohead protease</fullName>
    </submittedName>
</protein>
<dbReference type="GO" id="GO:0008233">
    <property type="term" value="F:peptidase activity"/>
    <property type="evidence" value="ECO:0007669"/>
    <property type="project" value="UniProtKB-KW"/>
</dbReference>
<comment type="caution">
    <text evidence="5">The sequence shown here is derived from an EMBL/GenBank/DDBJ whole genome shotgun (WGS) entry which is preliminary data.</text>
</comment>
<gene>
    <name evidence="5" type="ORF">H6A19_10110</name>
</gene>
<evidence type="ECO:0000256" key="2">
    <source>
        <dbReference type="ARBA" id="ARBA00022670"/>
    </source>
</evidence>
<keyword evidence="2 5" id="KW-0645">Protease</keyword>
<dbReference type="Pfam" id="PF04586">
    <property type="entry name" value="Peptidase_S78"/>
    <property type="match status" value="1"/>
</dbReference>
<keyword evidence="1" id="KW-1188">Viral release from host cell</keyword>
<name>A0ABS2FGJ7_9CLOT</name>
<evidence type="ECO:0000313" key="5">
    <source>
        <dbReference type="EMBL" id="MBM6819685.1"/>
    </source>
</evidence>
<keyword evidence="6" id="KW-1185">Reference proteome</keyword>
<evidence type="ECO:0000259" key="4">
    <source>
        <dbReference type="Pfam" id="PF04586"/>
    </source>
</evidence>